<comment type="pathway">
    <text evidence="2">Protein modification; protein glycosylation.</text>
</comment>
<dbReference type="OrthoDB" id="9802649at2"/>
<dbReference type="PANTHER" id="PTHR10859">
    <property type="entry name" value="GLYCOSYL TRANSFERASE"/>
    <property type="match status" value="1"/>
</dbReference>
<evidence type="ECO:0000256" key="6">
    <source>
        <dbReference type="ARBA" id="ARBA00022679"/>
    </source>
</evidence>
<organism evidence="14 15">
    <name type="scientific">Desulfobotulus alkaliphilus</name>
    <dbReference type="NCBI Taxonomy" id="622671"/>
    <lineage>
        <taxon>Bacteria</taxon>
        <taxon>Pseudomonadati</taxon>
        <taxon>Thermodesulfobacteriota</taxon>
        <taxon>Desulfobacteria</taxon>
        <taxon>Desulfobacterales</taxon>
        <taxon>Desulfobacteraceae</taxon>
        <taxon>Desulfobotulus</taxon>
    </lineage>
</organism>
<dbReference type="AlphaFoldDB" id="A0A562RZ17"/>
<dbReference type="InterPro" id="IPR001173">
    <property type="entry name" value="Glyco_trans_2-like"/>
</dbReference>
<sequence length="245" mass="28173">MSFSIVIPAYNEEDRIQKTLHETAAWLEKNAMDAEILVVSDGSRDGTRQVVETFKGPASLTIRCLEYFPNRGKGYAVRYGMLRAMGERILFMDADYSVPASFIPRAMEEMDRGADIAMASRAIPGADISRHQKPLREMAGKFYTLIQNFYLGMDYPDTQCGFKIFSRKASQNLFSRQQLHSVIFDPEILYLARRLNYRVAQFPVTWTHQENSRIKYDTLGKTLAVFRELFKIRGLHKKLGRHDIG</sequence>
<evidence type="ECO:0000256" key="11">
    <source>
        <dbReference type="ARBA" id="ARBA00023136"/>
    </source>
</evidence>
<keyword evidence="9" id="KW-0735">Signal-anchor</keyword>
<dbReference type="GO" id="GO:0004581">
    <property type="term" value="F:dolichyl-phosphate beta-glucosyltransferase activity"/>
    <property type="evidence" value="ECO:0007669"/>
    <property type="project" value="UniProtKB-EC"/>
</dbReference>
<dbReference type="CDD" id="cd04188">
    <property type="entry name" value="DPG_synthase"/>
    <property type="match status" value="1"/>
</dbReference>
<accession>A0A562RZ17</accession>
<comment type="subcellular location">
    <subcellularLocation>
        <location evidence="1">Endoplasmic reticulum membrane</location>
        <topology evidence="1">Single-pass membrane protein</topology>
    </subcellularLocation>
</comment>
<evidence type="ECO:0000256" key="2">
    <source>
        <dbReference type="ARBA" id="ARBA00004922"/>
    </source>
</evidence>
<dbReference type="InterPro" id="IPR029044">
    <property type="entry name" value="Nucleotide-diphossugar_trans"/>
</dbReference>
<dbReference type="PANTHER" id="PTHR10859:SF91">
    <property type="entry name" value="DOLICHYL-PHOSPHATE BETA-GLUCOSYLTRANSFERASE"/>
    <property type="match status" value="1"/>
</dbReference>
<dbReference type="SUPFAM" id="SSF53448">
    <property type="entry name" value="Nucleotide-diphospho-sugar transferases"/>
    <property type="match status" value="1"/>
</dbReference>
<evidence type="ECO:0000256" key="1">
    <source>
        <dbReference type="ARBA" id="ARBA00004389"/>
    </source>
</evidence>
<dbReference type="Gene3D" id="3.90.550.10">
    <property type="entry name" value="Spore Coat Polysaccharide Biosynthesis Protein SpsA, Chain A"/>
    <property type="match status" value="1"/>
</dbReference>
<evidence type="ECO:0000259" key="13">
    <source>
        <dbReference type="Pfam" id="PF00535"/>
    </source>
</evidence>
<protein>
    <recommendedName>
        <fullName evidence="4">dolichyl-phosphate beta-glucosyltransferase</fullName>
        <ecNumber evidence="4">2.4.1.117</ecNumber>
    </recommendedName>
</protein>
<dbReference type="EMBL" id="VLLC01000005">
    <property type="protein sequence ID" value="TWI74389.1"/>
    <property type="molecule type" value="Genomic_DNA"/>
</dbReference>
<evidence type="ECO:0000256" key="3">
    <source>
        <dbReference type="ARBA" id="ARBA00006739"/>
    </source>
</evidence>
<gene>
    <name evidence="14" type="ORF">LZ24_00994</name>
</gene>
<keyword evidence="10" id="KW-1133">Transmembrane helix</keyword>
<evidence type="ECO:0000256" key="7">
    <source>
        <dbReference type="ARBA" id="ARBA00022692"/>
    </source>
</evidence>
<keyword evidence="15" id="KW-1185">Reference proteome</keyword>
<dbReference type="Pfam" id="PF00535">
    <property type="entry name" value="Glycos_transf_2"/>
    <property type="match status" value="1"/>
</dbReference>
<comment type="similarity">
    <text evidence="3">Belongs to the glycosyltransferase 2 family.</text>
</comment>
<dbReference type="RefSeq" id="WP_144682940.1">
    <property type="nucleotide sequence ID" value="NZ_VLLC01000005.1"/>
</dbReference>
<dbReference type="EC" id="2.4.1.117" evidence="4"/>
<evidence type="ECO:0000256" key="10">
    <source>
        <dbReference type="ARBA" id="ARBA00022989"/>
    </source>
</evidence>
<keyword evidence="8" id="KW-0256">Endoplasmic reticulum</keyword>
<evidence type="ECO:0000256" key="12">
    <source>
        <dbReference type="ARBA" id="ARBA00045097"/>
    </source>
</evidence>
<evidence type="ECO:0000256" key="8">
    <source>
        <dbReference type="ARBA" id="ARBA00022824"/>
    </source>
</evidence>
<keyword evidence="6 14" id="KW-0808">Transferase</keyword>
<evidence type="ECO:0000313" key="15">
    <source>
        <dbReference type="Proteomes" id="UP000318307"/>
    </source>
</evidence>
<dbReference type="InterPro" id="IPR035518">
    <property type="entry name" value="DPG_synthase"/>
</dbReference>
<evidence type="ECO:0000256" key="9">
    <source>
        <dbReference type="ARBA" id="ARBA00022968"/>
    </source>
</evidence>
<comment type="caution">
    <text evidence="14">The sequence shown here is derived from an EMBL/GenBank/DDBJ whole genome shotgun (WGS) entry which is preliminary data.</text>
</comment>
<feature type="domain" description="Glycosyltransferase 2-like" evidence="13">
    <location>
        <begin position="4"/>
        <end position="174"/>
    </location>
</feature>
<keyword evidence="11" id="KW-0472">Membrane</keyword>
<proteinExistence type="inferred from homology"/>
<reference evidence="14 15" key="1">
    <citation type="submission" date="2019-07" db="EMBL/GenBank/DDBJ databases">
        <title>Genome sequencing of 100 strains of the haloalkaliphilic chemolithoautotrophic sulfur-oxidizing bacterium Thioalkalivibrio.</title>
        <authorList>
            <person name="Muyzer G."/>
        </authorList>
    </citation>
    <scope>NUCLEOTIDE SEQUENCE [LARGE SCALE GENOMIC DNA]</scope>
    <source>
        <strain evidence="14 15">ASO4-4</strain>
    </source>
</reference>
<evidence type="ECO:0000256" key="5">
    <source>
        <dbReference type="ARBA" id="ARBA00022676"/>
    </source>
</evidence>
<name>A0A562RZ17_9BACT</name>
<comment type="catalytic activity">
    <reaction evidence="12">
        <text>a di-trans,poly-cis-dolichyl phosphate + UDP-alpha-D-glucose = a di-trans,poly-cis-dolichyl beta-D-glucosyl phosphate + UDP</text>
        <dbReference type="Rhea" id="RHEA:15401"/>
        <dbReference type="Rhea" id="RHEA-COMP:19498"/>
        <dbReference type="Rhea" id="RHEA-COMP:19502"/>
        <dbReference type="ChEBI" id="CHEBI:57525"/>
        <dbReference type="ChEBI" id="CHEBI:57683"/>
        <dbReference type="ChEBI" id="CHEBI:58223"/>
        <dbReference type="ChEBI" id="CHEBI:58885"/>
        <dbReference type="EC" id="2.4.1.117"/>
    </reaction>
    <physiologicalReaction direction="left-to-right" evidence="12">
        <dbReference type="Rhea" id="RHEA:15402"/>
    </physiologicalReaction>
</comment>
<keyword evidence="5" id="KW-0328">Glycosyltransferase</keyword>
<keyword evidence="7" id="KW-0812">Transmembrane</keyword>
<dbReference type="Proteomes" id="UP000318307">
    <property type="component" value="Unassembled WGS sequence"/>
</dbReference>
<evidence type="ECO:0000313" key="14">
    <source>
        <dbReference type="EMBL" id="TWI74389.1"/>
    </source>
</evidence>
<dbReference type="GO" id="GO:0006487">
    <property type="term" value="P:protein N-linked glycosylation"/>
    <property type="evidence" value="ECO:0007669"/>
    <property type="project" value="TreeGrafter"/>
</dbReference>
<evidence type="ECO:0000256" key="4">
    <source>
        <dbReference type="ARBA" id="ARBA00012583"/>
    </source>
</evidence>